<sequence length="72" mass="7910">MLSFNNSKIQLQQSTATTRELTWITGSQTATKKTSTTTRLTRGSRCIDVFCELSVADEVNVGQEHGTATTTR</sequence>
<organism evidence="1 2">
    <name type="scientific">Arachis hypogaea</name>
    <name type="common">Peanut</name>
    <dbReference type="NCBI Taxonomy" id="3818"/>
    <lineage>
        <taxon>Eukaryota</taxon>
        <taxon>Viridiplantae</taxon>
        <taxon>Streptophyta</taxon>
        <taxon>Embryophyta</taxon>
        <taxon>Tracheophyta</taxon>
        <taxon>Spermatophyta</taxon>
        <taxon>Magnoliopsida</taxon>
        <taxon>eudicotyledons</taxon>
        <taxon>Gunneridae</taxon>
        <taxon>Pentapetalae</taxon>
        <taxon>rosids</taxon>
        <taxon>fabids</taxon>
        <taxon>Fabales</taxon>
        <taxon>Fabaceae</taxon>
        <taxon>Papilionoideae</taxon>
        <taxon>50 kb inversion clade</taxon>
        <taxon>dalbergioids sensu lato</taxon>
        <taxon>Dalbergieae</taxon>
        <taxon>Pterocarpus clade</taxon>
        <taxon>Arachis</taxon>
    </lineage>
</organism>
<evidence type="ECO:0000313" key="1">
    <source>
        <dbReference type="EMBL" id="RYR20671.1"/>
    </source>
</evidence>
<name>A0A445A2J4_ARAHY</name>
<keyword evidence="2" id="KW-1185">Reference proteome</keyword>
<protein>
    <submittedName>
        <fullName evidence="1">Uncharacterized protein</fullName>
    </submittedName>
</protein>
<proteinExistence type="predicted"/>
<comment type="caution">
    <text evidence="1">The sequence shown here is derived from an EMBL/GenBank/DDBJ whole genome shotgun (WGS) entry which is preliminary data.</text>
</comment>
<reference evidence="1 2" key="1">
    <citation type="submission" date="2019-01" db="EMBL/GenBank/DDBJ databases">
        <title>Sequencing of cultivated peanut Arachis hypogaea provides insights into genome evolution and oil improvement.</title>
        <authorList>
            <person name="Chen X."/>
        </authorList>
    </citation>
    <scope>NUCLEOTIDE SEQUENCE [LARGE SCALE GENOMIC DNA]</scope>
    <source>
        <strain evidence="2">cv. Fuhuasheng</strain>
        <tissue evidence="1">Leaves</tissue>
    </source>
</reference>
<dbReference type="EMBL" id="SDMP01000013">
    <property type="protein sequence ID" value="RYR20671.1"/>
    <property type="molecule type" value="Genomic_DNA"/>
</dbReference>
<accession>A0A445A2J4</accession>
<dbReference type="Proteomes" id="UP000289738">
    <property type="component" value="Chromosome B03"/>
</dbReference>
<evidence type="ECO:0000313" key="2">
    <source>
        <dbReference type="Proteomes" id="UP000289738"/>
    </source>
</evidence>
<dbReference type="AlphaFoldDB" id="A0A445A2J4"/>
<gene>
    <name evidence="1" type="ORF">Ahy_B03g065877</name>
</gene>